<protein>
    <submittedName>
        <fullName evidence="1">Uncharacterized protein</fullName>
    </submittedName>
</protein>
<sequence>MEDVKDLMTHPEGTLAAVEAELANRDAEIENICRWAAARAGVLVMAPKLSTTALIANDAYMVSRIAAVYGHTATAGAIIGFLGGLGGSVVSALLTSVFPNPKVKIPLAICLTYAVGKCAKLWVENGMPMPGDFSEYRERLTDIIEHNKTTVGMLVNSPLKDKPLGDENKDFLKEAGVGSDEFLGLNKFNLDSLLTGDLLESFGSIKNIVIGVASAAVAGIAGKALANSDNEYVANAKHALSGIGALLATVGSTAIDLAAGTATSAIKSTGEAKSTVLGKVSDILTSAGDTKDDVVDKVSDFVASAGDKKDEVVEKVSDVVKGMKDNLQK</sequence>
<accession>A0A6N3B8A0</accession>
<name>A0A6N3B8A0_9FIRM</name>
<reference evidence="1" key="1">
    <citation type="submission" date="2019-11" db="EMBL/GenBank/DDBJ databases">
        <authorList>
            <person name="Feng L."/>
        </authorList>
    </citation>
    <scope>NUCLEOTIDE SEQUENCE</scope>
    <source>
        <strain evidence="1">VrattiLFYP33</strain>
    </source>
</reference>
<organism evidence="1">
    <name type="scientific">Veillonella ratti</name>
    <dbReference type="NCBI Taxonomy" id="103892"/>
    <lineage>
        <taxon>Bacteria</taxon>
        <taxon>Bacillati</taxon>
        <taxon>Bacillota</taxon>
        <taxon>Negativicutes</taxon>
        <taxon>Veillonellales</taxon>
        <taxon>Veillonellaceae</taxon>
        <taxon>Veillonella</taxon>
    </lineage>
</organism>
<dbReference type="EMBL" id="CACRUX010000042">
    <property type="protein sequence ID" value="VYT98280.1"/>
    <property type="molecule type" value="Genomic_DNA"/>
</dbReference>
<gene>
    <name evidence="1" type="ORF">VRLFYP33_00950</name>
</gene>
<dbReference type="RefSeq" id="WP_021840630.1">
    <property type="nucleotide sequence ID" value="NZ_CACRUX010000042.1"/>
</dbReference>
<evidence type="ECO:0000313" key="1">
    <source>
        <dbReference type="EMBL" id="VYT98280.1"/>
    </source>
</evidence>
<proteinExistence type="predicted"/>
<dbReference type="AlphaFoldDB" id="A0A6N3B8A0"/>